<keyword evidence="1" id="KW-0472">Membrane</keyword>
<dbReference type="Gene3D" id="3.10.620.30">
    <property type="match status" value="1"/>
</dbReference>
<feature type="transmembrane region" description="Helical" evidence="1">
    <location>
        <begin position="93"/>
        <end position="112"/>
    </location>
</feature>
<name>A0A4R1QU69_9FIRM</name>
<dbReference type="PANTHER" id="PTHR42736">
    <property type="entry name" value="PROTEIN-GLUTAMINE GAMMA-GLUTAMYLTRANSFERASE"/>
    <property type="match status" value="1"/>
</dbReference>
<keyword evidence="4" id="KW-1185">Reference proteome</keyword>
<protein>
    <submittedName>
        <fullName evidence="3">Transglutaminase superfamily protein</fullName>
    </submittedName>
</protein>
<evidence type="ECO:0000313" key="3">
    <source>
        <dbReference type="EMBL" id="TCL56621.1"/>
    </source>
</evidence>
<dbReference type="STRING" id="1469948.GCA_000732725_01602"/>
<dbReference type="Proteomes" id="UP000295718">
    <property type="component" value="Unassembled WGS sequence"/>
</dbReference>
<feature type="domain" description="Transglutaminase-like" evidence="2">
    <location>
        <begin position="478"/>
        <end position="550"/>
    </location>
</feature>
<dbReference type="RefSeq" id="WP_031390317.1">
    <property type="nucleotide sequence ID" value="NZ_JPNB01000001.1"/>
</dbReference>
<dbReference type="InterPro" id="IPR038765">
    <property type="entry name" value="Papain-like_cys_pep_sf"/>
</dbReference>
<dbReference type="Pfam" id="PF01841">
    <property type="entry name" value="Transglut_core"/>
    <property type="match status" value="1"/>
</dbReference>
<dbReference type="PANTHER" id="PTHR42736:SF1">
    <property type="entry name" value="PROTEIN-GLUTAMINE GAMMA-GLUTAMYLTRANSFERASE"/>
    <property type="match status" value="1"/>
</dbReference>
<dbReference type="SMART" id="SM00460">
    <property type="entry name" value="TGc"/>
    <property type="match status" value="1"/>
</dbReference>
<comment type="caution">
    <text evidence="3">The sequence shown here is derived from an EMBL/GenBank/DDBJ whole genome shotgun (WGS) entry which is preliminary data.</text>
</comment>
<gene>
    <name evidence="3" type="ORF">EDD76_111115</name>
</gene>
<dbReference type="AlphaFoldDB" id="A0A4R1QU69"/>
<dbReference type="SUPFAM" id="SSF54001">
    <property type="entry name" value="Cysteine proteinases"/>
    <property type="match status" value="1"/>
</dbReference>
<feature type="transmembrane region" description="Helical" evidence="1">
    <location>
        <begin position="42"/>
        <end position="59"/>
    </location>
</feature>
<feature type="transmembrane region" description="Helical" evidence="1">
    <location>
        <begin position="173"/>
        <end position="192"/>
    </location>
</feature>
<evidence type="ECO:0000256" key="1">
    <source>
        <dbReference type="SAM" id="Phobius"/>
    </source>
</evidence>
<accession>A0A4R1QU69</accession>
<feature type="transmembrane region" description="Helical" evidence="1">
    <location>
        <begin position="18"/>
        <end position="36"/>
    </location>
</feature>
<dbReference type="InterPro" id="IPR002931">
    <property type="entry name" value="Transglutaminase-like"/>
</dbReference>
<feature type="transmembrane region" description="Helical" evidence="1">
    <location>
        <begin position="606"/>
        <end position="630"/>
    </location>
</feature>
<organism evidence="3 4">
    <name type="scientific">Kineothrix alysoides</name>
    <dbReference type="NCBI Taxonomy" id="1469948"/>
    <lineage>
        <taxon>Bacteria</taxon>
        <taxon>Bacillati</taxon>
        <taxon>Bacillota</taxon>
        <taxon>Clostridia</taxon>
        <taxon>Lachnospirales</taxon>
        <taxon>Lachnospiraceae</taxon>
        <taxon>Kineothrix</taxon>
    </lineage>
</organism>
<evidence type="ECO:0000259" key="2">
    <source>
        <dbReference type="SMART" id="SM00460"/>
    </source>
</evidence>
<sequence length="744" mass="84720">MKNWIVEKTGSLRKYYEILYSAALCMGLILLADSLFSLPYRTVFFLLSSLLWQFFIYTAEEKNLRFPLWSSLGVLLVFVYLFLYAGGKNLVPYFYFLGLASICVPLSILCYLTGQRLWLKALLCFSQLICLIVFSIQKLSLSKWAVCLILFCFLLFLAELSCAFSEGKAGQKILYLTPFFFLAMLFLFLLPVKETPIRWHAVKNVFKAVREELTALIINAEYFFSGDSGNYSLSFAGYDEDSGIGGKVLSSDSPQISIIGDQTKAPLYLAGNIRDFYNGHGWELRAAGKPYEGEEYILQYDGLMSSLSQSIYSQEDIEELVNYSYYNITYKSLKTKSLFFAPFTQNILLFNEKPTASAYGDGLRLSKAQGMGFHYQLHLMELNYSDEKVKQLLRGHAWRVIPSLTQAAAKRQSFIHEHYTLLPDSLPSRVYSLAEEITSKEDNDYDRMKAIENYLSEYTYTTSPQPLPEEADVVDGFLFQSRTGYCTYFASAMAVLGRCEGIPTRYVEGFVSNGSYHYDNRTLNLSGNNAHAWVEVYIDNIGWIPYDPTPRYYTVTNTAWGQSGETAVAAAITTPTIPYANPSPVPEENETYEITNFSVLESGKELLLFVLDGLLLMCIVSFIIFLLLLLRNQLQHRRYMAGSDYGKIQFHMKKAFQFGRLYGYPIDAGETLSDYGARTEGSLDTSEYSFLDICDLFQSIRFGGRPISDMNIKVMEAYTSSLQKKYLKQCGRMKRLLYFVMPNA</sequence>
<feature type="transmembrane region" description="Helical" evidence="1">
    <location>
        <begin position="117"/>
        <end position="136"/>
    </location>
</feature>
<reference evidence="3 4" key="1">
    <citation type="submission" date="2019-03" db="EMBL/GenBank/DDBJ databases">
        <title>Genomic Encyclopedia of Type Strains, Phase IV (KMG-IV): sequencing the most valuable type-strain genomes for metagenomic binning, comparative biology and taxonomic classification.</title>
        <authorList>
            <person name="Goeker M."/>
        </authorList>
    </citation>
    <scope>NUCLEOTIDE SEQUENCE [LARGE SCALE GENOMIC DNA]</scope>
    <source>
        <strain evidence="3 4">DSM 100556</strain>
    </source>
</reference>
<dbReference type="EMBL" id="SLUO01000011">
    <property type="protein sequence ID" value="TCL56621.1"/>
    <property type="molecule type" value="Genomic_DNA"/>
</dbReference>
<keyword evidence="1" id="KW-1133">Transmembrane helix</keyword>
<dbReference type="OrthoDB" id="9804872at2"/>
<proteinExistence type="predicted"/>
<keyword evidence="1" id="KW-0812">Transmembrane</keyword>
<feature type="transmembrane region" description="Helical" evidence="1">
    <location>
        <begin position="142"/>
        <end position="161"/>
    </location>
</feature>
<dbReference type="InterPro" id="IPR052901">
    <property type="entry name" value="Bact_TGase-like"/>
</dbReference>
<evidence type="ECO:0000313" key="4">
    <source>
        <dbReference type="Proteomes" id="UP000295718"/>
    </source>
</evidence>
<feature type="transmembrane region" description="Helical" evidence="1">
    <location>
        <begin position="66"/>
        <end position="87"/>
    </location>
</feature>